<evidence type="ECO:0000256" key="1">
    <source>
        <dbReference type="SAM" id="Phobius"/>
    </source>
</evidence>
<feature type="transmembrane region" description="Helical" evidence="1">
    <location>
        <begin position="56"/>
        <end position="80"/>
    </location>
</feature>
<accession>D7G378</accession>
<dbReference type="OrthoDB" id="410754at2759"/>
<evidence type="ECO:0008006" key="4">
    <source>
        <dbReference type="Google" id="ProtNLM"/>
    </source>
</evidence>
<reference evidence="2 3" key="1">
    <citation type="journal article" date="2010" name="Nature">
        <title>The Ectocarpus genome and the independent evolution of multicellularity in brown algae.</title>
        <authorList>
            <person name="Cock J.M."/>
            <person name="Sterck L."/>
            <person name="Rouze P."/>
            <person name="Scornet D."/>
            <person name="Allen A.E."/>
            <person name="Amoutzias G."/>
            <person name="Anthouard V."/>
            <person name="Artiguenave F."/>
            <person name="Aury J.M."/>
            <person name="Badger J.H."/>
            <person name="Beszteri B."/>
            <person name="Billiau K."/>
            <person name="Bonnet E."/>
            <person name="Bothwell J.H."/>
            <person name="Bowler C."/>
            <person name="Boyen C."/>
            <person name="Brownlee C."/>
            <person name="Carrano C.J."/>
            <person name="Charrier B."/>
            <person name="Cho G.Y."/>
            <person name="Coelho S.M."/>
            <person name="Collen J."/>
            <person name="Corre E."/>
            <person name="Da Silva C."/>
            <person name="Delage L."/>
            <person name="Delaroque N."/>
            <person name="Dittami S.M."/>
            <person name="Doulbeau S."/>
            <person name="Elias M."/>
            <person name="Farnham G."/>
            <person name="Gachon C.M."/>
            <person name="Gschloessl B."/>
            <person name="Heesch S."/>
            <person name="Jabbari K."/>
            <person name="Jubin C."/>
            <person name="Kawai H."/>
            <person name="Kimura K."/>
            <person name="Kloareg B."/>
            <person name="Kupper F.C."/>
            <person name="Lang D."/>
            <person name="Le Bail A."/>
            <person name="Leblanc C."/>
            <person name="Lerouge P."/>
            <person name="Lohr M."/>
            <person name="Lopez P.J."/>
            <person name="Martens C."/>
            <person name="Maumus F."/>
            <person name="Michel G."/>
            <person name="Miranda-Saavedra D."/>
            <person name="Morales J."/>
            <person name="Moreau H."/>
            <person name="Motomura T."/>
            <person name="Nagasato C."/>
            <person name="Napoli C.A."/>
            <person name="Nelson D.R."/>
            <person name="Nyvall-Collen P."/>
            <person name="Peters A.F."/>
            <person name="Pommier C."/>
            <person name="Potin P."/>
            <person name="Poulain J."/>
            <person name="Quesneville H."/>
            <person name="Read B."/>
            <person name="Rensing S.A."/>
            <person name="Ritter A."/>
            <person name="Rousvoal S."/>
            <person name="Samanta M."/>
            <person name="Samson G."/>
            <person name="Schroeder D.C."/>
            <person name="Segurens B."/>
            <person name="Strittmatter M."/>
            <person name="Tonon T."/>
            <person name="Tregear J.W."/>
            <person name="Valentin K."/>
            <person name="von Dassow P."/>
            <person name="Yamagishi T."/>
            <person name="Van de Peer Y."/>
            <person name="Wincker P."/>
        </authorList>
    </citation>
    <scope>NUCLEOTIDE SEQUENCE [LARGE SCALE GENOMIC DNA]</scope>
    <source>
        <strain evidence="3">Ec32 / CCAP1310/4</strain>
    </source>
</reference>
<feature type="transmembrane region" description="Helical" evidence="1">
    <location>
        <begin position="282"/>
        <end position="299"/>
    </location>
</feature>
<dbReference type="EMBL" id="FN649734">
    <property type="protein sequence ID" value="CBJ26925.1"/>
    <property type="molecule type" value="Genomic_DNA"/>
</dbReference>
<feature type="transmembrane region" description="Helical" evidence="1">
    <location>
        <begin position="305"/>
        <end position="322"/>
    </location>
</feature>
<dbReference type="PANTHER" id="PTHR35791">
    <property type="entry name" value="UPF0754 MEMBRANE PROTEIN YHEB"/>
    <property type="match status" value="1"/>
</dbReference>
<keyword evidence="1" id="KW-0812">Transmembrane</keyword>
<keyword evidence="1" id="KW-1133">Transmembrane helix</keyword>
<dbReference type="PANTHER" id="PTHR35791:SF1">
    <property type="entry name" value="UPF0754 MEMBRANE PROTEIN YHEB"/>
    <property type="match status" value="1"/>
</dbReference>
<gene>
    <name evidence="2" type="ORF">Esi_0050_0073</name>
</gene>
<evidence type="ECO:0000313" key="3">
    <source>
        <dbReference type="Proteomes" id="UP000002630"/>
    </source>
</evidence>
<dbReference type="InParanoid" id="D7G378"/>
<proteinExistence type="predicted"/>
<keyword evidence="1" id="KW-0472">Membrane</keyword>
<keyword evidence="3" id="KW-1185">Reference proteome</keyword>
<sequence length="496" mass="55378">MCGCARTIDPSHHTFSASCTCYDASRQTGRCNTATAGRICRRPRAGRLQHLGKAPLGSWCASSGAGMRIGLLVGLLAASIRRVEAYPGDSDPWWVFVTMPFISGAVGYVTNILALKMTFYPVEFWGIKIWQPEDQPLGCIGWQGIVPAKAAKMAQKSVTLMTEKLINIKEVFSRLDPDEMCEALEPGLLAVVSRVVTEMAAKHMPGTWHFLPEASRDDIVLKALEDVPIFMRSFMGEVKTNIDDVLDVHHMVITNLVKNKALMNRVFMEVGAKELVFIERSGLLFGFLFGCLQTCLWYFYQENWVLPVGGLVVGWLTNYLALKMIFRPVNERIVCGLKLQGLFLKRQTEVSAHFAEITSNEILTSQAMWEAILTGPKRDSFNDMCKRHTHNFVDDMAGSMRPLVQHMIGENEFVGLKDEIAQQMIENLPMAIRFGHTYTTKALDMSNTIRVAMQGLSPAEFEGVLHPVFEEDEWKLILVGAALGAAVGVFQLFVLF</sequence>
<dbReference type="AlphaFoldDB" id="D7G378"/>
<feature type="transmembrane region" description="Helical" evidence="1">
    <location>
        <begin position="92"/>
        <end position="115"/>
    </location>
</feature>
<dbReference type="eggNOG" id="ENOG502QTJ6">
    <property type="taxonomic scope" value="Eukaryota"/>
</dbReference>
<evidence type="ECO:0000313" key="2">
    <source>
        <dbReference type="EMBL" id="CBJ26925.1"/>
    </source>
</evidence>
<name>D7G378_ECTSI</name>
<feature type="transmembrane region" description="Helical" evidence="1">
    <location>
        <begin position="476"/>
        <end position="495"/>
    </location>
</feature>
<dbReference type="EMBL" id="FN648708">
    <property type="protein sequence ID" value="CBJ26925.1"/>
    <property type="molecule type" value="Genomic_DNA"/>
</dbReference>
<protein>
    <recommendedName>
        <fullName evidence="4">DUF445 domain-containing protein</fullName>
    </recommendedName>
</protein>
<organism evidence="2 3">
    <name type="scientific">Ectocarpus siliculosus</name>
    <name type="common">Brown alga</name>
    <name type="synonym">Conferva siliculosa</name>
    <dbReference type="NCBI Taxonomy" id="2880"/>
    <lineage>
        <taxon>Eukaryota</taxon>
        <taxon>Sar</taxon>
        <taxon>Stramenopiles</taxon>
        <taxon>Ochrophyta</taxon>
        <taxon>PX clade</taxon>
        <taxon>Phaeophyceae</taxon>
        <taxon>Ectocarpales</taxon>
        <taxon>Ectocarpaceae</taxon>
        <taxon>Ectocarpus</taxon>
    </lineage>
</organism>
<dbReference type="OMA" id="EWLLFVH"/>
<dbReference type="Proteomes" id="UP000002630">
    <property type="component" value="Linkage Group LG09"/>
</dbReference>